<comment type="caution">
    <text evidence="2">The sequence shown here is derived from an EMBL/GenBank/DDBJ whole genome shotgun (WGS) entry which is preliminary data.</text>
</comment>
<proteinExistence type="predicted"/>
<sequence>MNNYSTIQNAERSNKAHRLAIIVGIGIFLLVLISVYLFIILLPSRDDATRFSSLAQSEAGITGVRAYKASDRNGNYYSIYGDNSKGKEYLVIFNSKEKLVRRIPVSQQVSNSRLDQIYKKYRVHNVYSFAPSIYKKRPVLELSYEGQNQSLNYLTIDLKSGKVYRVIEGL</sequence>
<dbReference type="HOGENOM" id="CLU_114070_1_0_9"/>
<dbReference type="OrthoDB" id="2242521at2"/>
<dbReference type="eggNOG" id="COG5353">
    <property type="taxonomic scope" value="Bacteria"/>
</dbReference>
<evidence type="ECO:0000313" key="3">
    <source>
        <dbReference type="Proteomes" id="UP000004959"/>
    </source>
</evidence>
<keyword evidence="1" id="KW-0812">Transmembrane</keyword>
<dbReference type="EMBL" id="AFVZ01000001">
    <property type="protein sequence ID" value="EHN59451.1"/>
    <property type="molecule type" value="Genomic_DNA"/>
</dbReference>
<dbReference type="PATRIC" id="fig|1045004.4.peg.1343"/>
<dbReference type="AlphaFoldDB" id="G9WFS8"/>
<reference evidence="2 3" key="1">
    <citation type="journal article" date="2012" name="PLoS ONE">
        <title>Functional divergence in the genus oenococcus as predicted by genome sequencing of the newly-described species, Oenococcus kitaharae.</title>
        <authorList>
            <person name="Borneman A.R."/>
            <person name="McCarthy J.M."/>
            <person name="Chambers P.J."/>
            <person name="Bartowsky E.J."/>
        </authorList>
    </citation>
    <scope>NUCLEOTIDE SEQUENCE [LARGE SCALE GENOMIC DNA]</scope>
    <source>
        <strain evidence="3">DSM17330</strain>
    </source>
</reference>
<evidence type="ECO:0000313" key="2">
    <source>
        <dbReference type="EMBL" id="EHN59451.1"/>
    </source>
</evidence>
<gene>
    <name evidence="2" type="ORF">OKIT_1368</name>
</gene>
<dbReference type="InterPro" id="IPR046350">
    <property type="entry name" value="Cystatin_sf"/>
</dbReference>
<keyword evidence="1" id="KW-0472">Membrane</keyword>
<evidence type="ECO:0008006" key="4">
    <source>
        <dbReference type="Google" id="ProtNLM"/>
    </source>
</evidence>
<dbReference type="Gene3D" id="3.10.450.40">
    <property type="match status" value="1"/>
</dbReference>
<feature type="transmembrane region" description="Helical" evidence="1">
    <location>
        <begin position="20"/>
        <end position="42"/>
    </location>
</feature>
<keyword evidence="1" id="KW-1133">Transmembrane helix</keyword>
<evidence type="ECO:0000256" key="1">
    <source>
        <dbReference type="SAM" id="Phobius"/>
    </source>
</evidence>
<accession>G9WFS8</accession>
<keyword evidence="3" id="KW-1185">Reference proteome</keyword>
<protein>
    <recommendedName>
        <fullName evidence="4">DUF5590 domain-containing protein</fullName>
    </recommendedName>
</protein>
<organism evidence="2 3">
    <name type="scientific">Oenococcus kitaharae DSM 17330</name>
    <dbReference type="NCBI Taxonomy" id="1045004"/>
    <lineage>
        <taxon>Bacteria</taxon>
        <taxon>Bacillati</taxon>
        <taxon>Bacillota</taxon>
        <taxon>Bacilli</taxon>
        <taxon>Lactobacillales</taxon>
        <taxon>Lactobacillaceae</taxon>
        <taxon>Oenococcus</taxon>
    </lineage>
</organism>
<dbReference type="SUPFAM" id="SSF54403">
    <property type="entry name" value="Cystatin/monellin"/>
    <property type="match status" value="2"/>
</dbReference>
<dbReference type="STRING" id="336988.NT96_00485"/>
<name>G9WFS8_9LACO</name>
<dbReference type="Proteomes" id="UP000004959">
    <property type="component" value="Chromosome"/>
</dbReference>
<dbReference type="RefSeq" id="WP_007746369.1">
    <property type="nucleotide sequence ID" value="NZ_CM001398.1"/>
</dbReference>